<feature type="compositionally biased region" description="Polar residues" evidence="1">
    <location>
        <begin position="250"/>
        <end position="259"/>
    </location>
</feature>
<feature type="region of interest" description="Disordered" evidence="1">
    <location>
        <begin position="42"/>
        <end position="88"/>
    </location>
</feature>
<protein>
    <submittedName>
        <fullName evidence="2">Midasin</fullName>
    </submittedName>
</protein>
<dbReference type="AlphaFoldDB" id="A0AA47MEB6"/>
<dbReference type="Proteomes" id="UP001174136">
    <property type="component" value="Unassembled WGS sequence"/>
</dbReference>
<feature type="compositionally biased region" description="Basic and acidic residues" evidence="1">
    <location>
        <begin position="46"/>
        <end position="72"/>
    </location>
</feature>
<evidence type="ECO:0000313" key="2">
    <source>
        <dbReference type="EMBL" id="KAK0138565.1"/>
    </source>
</evidence>
<feature type="compositionally biased region" description="Acidic residues" evidence="1">
    <location>
        <begin position="660"/>
        <end position="687"/>
    </location>
</feature>
<feature type="compositionally biased region" description="Acidic residues" evidence="1">
    <location>
        <begin position="616"/>
        <end position="630"/>
    </location>
</feature>
<feature type="compositionally biased region" description="Basic and acidic residues" evidence="1">
    <location>
        <begin position="428"/>
        <end position="442"/>
    </location>
</feature>
<feature type="compositionally biased region" description="Basic and acidic residues" evidence="1">
    <location>
        <begin position="494"/>
        <end position="535"/>
    </location>
</feature>
<feature type="compositionally biased region" description="Acidic residues" evidence="1">
    <location>
        <begin position="703"/>
        <end position="712"/>
    </location>
</feature>
<sequence>MPSPPRKTPLMVGLVFTKSDAFQQMLASMKYWASRWTAFHQPTQEGRAHQDQVAHLPRDGEDQDGVEDHRQVSADPLRPGIRSAGEAAAAAAGHLMSLEGPSSPVLSENRRMELQGDILNLQRDKHLRAARLQWCLQELREREGKARRHNQQLLQDFHRAQESLGEMVACTATMNTIRLEYERYLQENSPRWHQQLRESARASQKKRMDESLKRREEEQVSASSTGEPFFAPPGGNSLYRTARTTPTRNYDCALQNTPRPQRAWSAPEDPCRARSIVSPTMPSSSRPSQAHRSHDALRFHSPTVVPQPGPSQVHRRTSPQQGPPTWGAPWSHWSPAWASNAVGSPPGLSTPWAPPPSTAGPSARGLAPGRGAVGVMAPDAEGWGENRKSGSKCSSQELDIKPVRLSGAHGDSSDSGSGRGHRGRRKRREEGGQRSDSDRKSSSQESAGTSSADSEVKQTTSAARGRRVTEGQVSGAPSETESNSASGRGGGKSVQERRAEGRTGVDPDHSGSHRETGRKTQKSKSEVEESSGHMTDDDDEDPSDQSEGSRKERGHQKEDSVSVGTKSERGPAAAAERVGEEAGEVQEDPGETDGDTSSENEDNEKDEGESRREENKEEEDEGGEDGETEGQEQPGSSESESAASRSQAEEDQETNGFQTEIEDEEEEEVEEEEEEEEDDEEEVDEGDGGAGIEKPGQGSQAGESEEESDSDDGIVSPQEHRSIKKVQSISKEEEDEADGDEEGEEGEGSGGEHSDDDEVDDIERLVAPETHRKQENKPKSPDKTKVIKKDSFEESLPVESNKEVKMAEDTDDEFDHFYD</sequence>
<feature type="region of interest" description="Disordered" evidence="1">
    <location>
        <begin position="190"/>
        <end position="236"/>
    </location>
</feature>
<proteinExistence type="predicted"/>
<evidence type="ECO:0000256" key="1">
    <source>
        <dbReference type="SAM" id="MobiDB-lite"/>
    </source>
</evidence>
<reference evidence="2" key="1">
    <citation type="journal article" date="2023" name="Front. Mar. Sci.">
        <title>A new Merluccius polli reference genome to investigate the effects of global change in West African waters.</title>
        <authorList>
            <person name="Mateo J.L."/>
            <person name="Blanco-Fernandez C."/>
            <person name="Garcia-Vazquez E."/>
            <person name="Machado-Schiaffino G."/>
        </authorList>
    </citation>
    <scope>NUCLEOTIDE SEQUENCE</scope>
    <source>
        <strain evidence="2">C29</strain>
        <tissue evidence="2">Fin</tissue>
    </source>
</reference>
<feature type="compositionally biased region" description="Basic and acidic residues" evidence="1">
    <location>
        <begin position="762"/>
        <end position="792"/>
    </location>
</feature>
<dbReference type="EMBL" id="JAOPHQ010004597">
    <property type="protein sequence ID" value="KAK0138565.1"/>
    <property type="molecule type" value="Genomic_DNA"/>
</dbReference>
<keyword evidence="3" id="KW-1185">Reference proteome</keyword>
<feature type="region of interest" description="Disordered" evidence="1">
    <location>
        <begin position="250"/>
        <end position="819"/>
    </location>
</feature>
<feature type="compositionally biased region" description="Acidic residues" evidence="1">
    <location>
        <begin position="809"/>
        <end position="819"/>
    </location>
</feature>
<gene>
    <name evidence="2" type="primary">MDN1_1</name>
    <name evidence="2" type="ORF">N1851_024897</name>
</gene>
<feature type="compositionally biased region" description="Low complexity" evidence="1">
    <location>
        <begin position="631"/>
        <end position="646"/>
    </location>
</feature>
<feature type="compositionally biased region" description="Acidic residues" evidence="1">
    <location>
        <begin position="581"/>
        <end position="607"/>
    </location>
</feature>
<feature type="compositionally biased region" description="Acidic residues" evidence="1">
    <location>
        <begin position="732"/>
        <end position="747"/>
    </location>
</feature>
<feature type="compositionally biased region" description="Polar residues" evidence="1">
    <location>
        <begin position="277"/>
        <end position="290"/>
    </location>
</feature>
<feature type="compositionally biased region" description="Low complexity" evidence="1">
    <location>
        <begin position="406"/>
        <end position="416"/>
    </location>
</feature>
<feature type="compositionally biased region" description="Low complexity" evidence="1">
    <location>
        <begin position="443"/>
        <end position="453"/>
    </location>
</feature>
<evidence type="ECO:0000313" key="3">
    <source>
        <dbReference type="Proteomes" id="UP001174136"/>
    </source>
</evidence>
<feature type="compositionally biased region" description="Basic and acidic residues" evidence="1">
    <location>
        <begin position="547"/>
        <end position="560"/>
    </location>
</feature>
<feature type="compositionally biased region" description="Basic and acidic residues" evidence="1">
    <location>
        <begin position="195"/>
        <end position="218"/>
    </location>
</feature>
<comment type="caution">
    <text evidence="2">The sequence shown here is derived from an EMBL/GenBank/DDBJ whole genome shotgun (WGS) entry which is preliminary data.</text>
</comment>
<name>A0AA47MEB6_MERPO</name>
<accession>A0AA47MEB6</accession>
<organism evidence="2 3">
    <name type="scientific">Merluccius polli</name>
    <name type="common">Benguela hake</name>
    <name type="synonym">Merluccius cadenati</name>
    <dbReference type="NCBI Taxonomy" id="89951"/>
    <lineage>
        <taxon>Eukaryota</taxon>
        <taxon>Metazoa</taxon>
        <taxon>Chordata</taxon>
        <taxon>Craniata</taxon>
        <taxon>Vertebrata</taxon>
        <taxon>Euteleostomi</taxon>
        <taxon>Actinopterygii</taxon>
        <taxon>Neopterygii</taxon>
        <taxon>Teleostei</taxon>
        <taxon>Neoteleostei</taxon>
        <taxon>Acanthomorphata</taxon>
        <taxon>Zeiogadaria</taxon>
        <taxon>Gadariae</taxon>
        <taxon>Gadiformes</taxon>
        <taxon>Gadoidei</taxon>
        <taxon>Merlucciidae</taxon>
        <taxon>Merluccius</taxon>
    </lineage>
</organism>
<feature type="compositionally biased region" description="Polar residues" evidence="1">
    <location>
        <begin position="471"/>
        <end position="486"/>
    </location>
</feature>